<accession>A0ABW2U8H0</accession>
<proteinExistence type="predicted"/>
<evidence type="ECO:0000313" key="3">
    <source>
        <dbReference type="EMBL" id="MFC7668396.1"/>
    </source>
</evidence>
<dbReference type="Proteomes" id="UP001596513">
    <property type="component" value="Unassembled WGS sequence"/>
</dbReference>
<dbReference type="InterPro" id="IPR011059">
    <property type="entry name" value="Metal-dep_hydrolase_composite"/>
</dbReference>
<dbReference type="SUPFAM" id="SSF51338">
    <property type="entry name" value="Composite domain of metallo-dependent hydrolases"/>
    <property type="match status" value="1"/>
</dbReference>
<comment type="caution">
    <text evidence="3">The sequence shown here is derived from an EMBL/GenBank/DDBJ whole genome shotgun (WGS) entry which is preliminary data.</text>
</comment>
<sequence>MNVVGTDHCPFLWEQKLMGKEDFSKIPNGHPAVEHRMELLFSEGVKTGKITLNKFVEVTSTNAAKIFGMFPRKGTISIGADADLVVFDPNKKHTISAKTHHMNVDYSAYEGWELTGKIETVLLRGKVAIDAGETKVAKGYGQFIKRGKTAF</sequence>
<dbReference type="PANTHER" id="PTHR11647">
    <property type="entry name" value="HYDRANTOINASE/DIHYDROPYRIMIDINASE FAMILY MEMBER"/>
    <property type="match status" value="1"/>
</dbReference>
<evidence type="ECO:0000259" key="2">
    <source>
        <dbReference type="Pfam" id="PF01979"/>
    </source>
</evidence>
<comment type="cofactor">
    <cofactor evidence="1">
        <name>Zn(2+)</name>
        <dbReference type="ChEBI" id="CHEBI:29105"/>
    </cofactor>
</comment>
<protein>
    <submittedName>
        <fullName evidence="3">Amidohydrolase family protein</fullName>
    </submittedName>
</protein>
<dbReference type="PANTHER" id="PTHR11647:SF1">
    <property type="entry name" value="COLLAPSIN RESPONSE MEDIATOR PROTEIN"/>
    <property type="match status" value="1"/>
</dbReference>
<feature type="domain" description="Amidohydrolase-related" evidence="2">
    <location>
        <begin position="4"/>
        <end position="127"/>
    </location>
</feature>
<dbReference type="Pfam" id="PF01979">
    <property type="entry name" value="Amidohydro_1"/>
    <property type="match status" value="1"/>
</dbReference>
<gene>
    <name evidence="3" type="ORF">ACFQT0_14190</name>
</gene>
<dbReference type="InterPro" id="IPR006680">
    <property type="entry name" value="Amidohydro-rel"/>
</dbReference>
<evidence type="ECO:0000313" key="4">
    <source>
        <dbReference type="Proteomes" id="UP001596513"/>
    </source>
</evidence>
<dbReference type="Gene3D" id="3.20.20.140">
    <property type="entry name" value="Metal-dependent hydrolases"/>
    <property type="match status" value="1"/>
</dbReference>
<dbReference type="InterPro" id="IPR050378">
    <property type="entry name" value="Metallo-dep_Hydrolases_sf"/>
</dbReference>
<organism evidence="3 4">
    <name type="scientific">Hymenobacter humi</name>
    <dbReference type="NCBI Taxonomy" id="1411620"/>
    <lineage>
        <taxon>Bacteria</taxon>
        <taxon>Pseudomonadati</taxon>
        <taxon>Bacteroidota</taxon>
        <taxon>Cytophagia</taxon>
        <taxon>Cytophagales</taxon>
        <taxon>Hymenobacteraceae</taxon>
        <taxon>Hymenobacter</taxon>
    </lineage>
</organism>
<evidence type="ECO:0000256" key="1">
    <source>
        <dbReference type="ARBA" id="ARBA00001947"/>
    </source>
</evidence>
<keyword evidence="4" id="KW-1185">Reference proteome</keyword>
<name>A0ABW2U8H0_9BACT</name>
<reference evidence="4" key="1">
    <citation type="journal article" date="2019" name="Int. J. Syst. Evol. Microbiol.">
        <title>The Global Catalogue of Microorganisms (GCM) 10K type strain sequencing project: providing services to taxonomists for standard genome sequencing and annotation.</title>
        <authorList>
            <consortium name="The Broad Institute Genomics Platform"/>
            <consortium name="The Broad Institute Genome Sequencing Center for Infectious Disease"/>
            <person name="Wu L."/>
            <person name="Ma J."/>
        </authorList>
    </citation>
    <scope>NUCLEOTIDE SEQUENCE [LARGE SCALE GENOMIC DNA]</scope>
    <source>
        <strain evidence="4">JCM 19635</strain>
    </source>
</reference>
<dbReference type="Gene3D" id="2.30.40.10">
    <property type="entry name" value="Urease, subunit C, domain 1"/>
    <property type="match status" value="1"/>
</dbReference>
<dbReference type="EMBL" id="JBHTEK010000001">
    <property type="protein sequence ID" value="MFC7668396.1"/>
    <property type="molecule type" value="Genomic_DNA"/>
</dbReference>
<dbReference type="RefSeq" id="WP_380203679.1">
    <property type="nucleotide sequence ID" value="NZ_JBHTEK010000001.1"/>
</dbReference>